<evidence type="ECO:0000256" key="4">
    <source>
        <dbReference type="ARBA" id="ARBA00022964"/>
    </source>
</evidence>
<feature type="region of interest" description="Disordered" evidence="7">
    <location>
        <begin position="118"/>
        <end position="148"/>
    </location>
</feature>
<dbReference type="PANTHER" id="PTHR12907">
    <property type="entry name" value="EGL NINE HOMOLOG-RELATED"/>
    <property type="match status" value="1"/>
</dbReference>
<keyword evidence="5" id="KW-0560">Oxidoreductase</keyword>
<dbReference type="InterPro" id="IPR044862">
    <property type="entry name" value="Pro_4_hyd_alph_FE2OG_OXY"/>
</dbReference>
<dbReference type="InterPro" id="IPR006620">
    <property type="entry name" value="Pro_4_hyd_alph"/>
</dbReference>
<evidence type="ECO:0000256" key="2">
    <source>
        <dbReference type="ARBA" id="ARBA00022723"/>
    </source>
</evidence>
<proteinExistence type="predicted"/>
<dbReference type="InterPro" id="IPR005123">
    <property type="entry name" value="Oxoglu/Fe-dep_dioxygenase_dom"/>
</dbReference>
<evidence type="ECO:0000256" key="7">
    <source>
        <dbReference type="SAM" id="MobiDB-lite"/>
    </source>
</evidence>
<reference evidence="9 10" key="1">
    <citation type="journal article" date="2023" name="Commun. Biol.">
        <title>Genome analysis of Parmales, the sister group of diatoms, reveals the evolutionary specialization of diatoms from phago-mixotrophs to photoautotrophs.</title>
        <authorList>
            <person name="Ban H."/>
            <person name="Sato S."/>
            <person name="Yoshikawa S."/>
            <person name="Yamada K."/>
            <person name="Nakamura Y."/>
            <person name="Ichinomiya M."/>
            <person name="Sato N."/>
            <person name="Blanc-Mathieu R."/>
            <person name="Endo H."/>
            <person name="Kuwata A."/>
            <person name="Ogata H."/>
        </authorList>
    </citation>
    <scope>NUCLEOTIDE SEQUENCE [LARGE SCALE GENOMIC DNA]</scope>
</reference>
<evidence type="ECO:0000313" key="9">
    <source>
        <dbReference type="EMBL" id="GMI31827.1"/>
    </source>
</evidence>
<dbReference type="EMBL" id="BRYB01000527">
    <property type="protein sequence ID" value="GMI31827.1"/>
    <property type="molecule type" value="Genomic_DNA"/>
</dbReference>
<sequence length="737" mass="79325">MSSPPPYQIGIVYDPNEISIPEAYPQMLEVYISSISSMTGLDMSFASNCISLTGPASLDLRIPLPMRVEADSIKAAFKRKKQMLIVSGRVLTVDEGQPGELVENVMKARKAQMGVVEPGLSAAAEEEAEKDPENVPPPPPTPSAGALLDKYSKVKGGGVGETPLAPPSSSAPSTTAYDNQKVTVLAYPTNYLQLISPAALVEVTAACLTLAQGGKLADFPDASMKSVMESFPSRAQSELCRQLLMQAVKYAEQGTGGATLPDAAKQKFVQLAEFQQKKIEGVLQEQYKKEEQKRRPLSDLAGSKYGEKRSTRAHAPVFDKDAGEEENKWGVPVFLQTAESVQGHTGSGSVSSLLLKTSKGSEKRRVKQVVSQKAAQCAKRLQERGFAILDGFADPAKVKQLRDELDNLEVHYSPSEIWVGKGADLGAQIVVPDVRGDKVLWMCGGHSTVDSSLFDTAGVQPKGKGAIEPCDISIKAQIGSKIDKGGVRKIDASVMGKFSNLKLVLESIDKFVFEELARKDPRLMRINSRSDAMLAVYPGGGSRFQRHVDNTANDGRRLTVLIYLNDTDWKEENGGFLRVWGEAGGEVEAPKDVMPLGGRVAMFYSDKVPHEVTAAHQKRYAMTVWYYDALERSEAVAAAASAGDEKGDFEAQSDASKFIKETLAGEFGEGAGGQDRTASEEELKRIGMLAGKLSKKAIAIVAGICGAPSEEHFLEAARSLTADSLAELRSGLSKMGV</sequence>
<evidence type="ECO:0000259" key="8">
    <source>
        <dbReference type="PROSITE" id="PS51471"/>
    </source>
</evidence>
<feature type="domain" description="Fe2OG dioxygenase" evidence="8">
    <location>
        <begin position="525"/>
        <end position="628"/>
    </location>
</feature>
<dbReference type="SUPFAM" id="SSF51197">
    <property type="entry name" value="Clavaminate synthase-like"/>
    <property type="match status" value="1"/>
</dbReference>
<evidence type="ECO:0000256" key="5">
    <source>
        <dbReference type="ARBA" id="ARBA00023002"/>
    </source>
</evidence>
<protein>
    <recommendedName>
        <fullName evidence="8">Fe2OG dioxygenase domain-containing protein</fullName>
    </recommendedName>
</protein>
<keyword evidence="10" id="KW-1185">Reference proteome</keyword>
<feature type="region of interest" description="Disordered" evidence="7">
    <location>
        <begin position="290"/>
        <end position="323"/>
    </location>
</feature>
<keyword evidence="3" id="KW-0847">Vitamin C</keyword>
<gene>
    <name evidence="9" type="ORF">TeGR_g11635</name>
</gene>
<dbReference type="Pfam" id="PF13640">
    <property type="entry name" value="2OG-FeII_Oxy_3"/>
    <property type="match status" value="1"/>
</dbReference>
<evidence type="ECO:0000313" key="10">
    <source>
        <dbReference type="Proteomes" id="UP001165060"/>
    </source>
</evidence>
<keyword evidence="2" id="KW-0479">Metal-binding</keyword>
<keyword evidence="4" id="KW-0223">Dioxygenase</keyword>
<accession>A0ABQ6MT95</accession>
<evidence type="ECO:0000256" key="1">
    <source>
        <dbReference type="ARBA" id="ARBA00001961"/>
    </source>
</evidence>
<dbReference type="Gene3D" id="2.60.120.620">
    <property type="entry name" value="q2cbj1_9rhob like domain"/>
    <property type="match status" value="1"/>
</dbReference>
<comment type="caution">
    <text evidence="9">The sequence shown here is derived from an EMBL/GenBank/DDBJ whole genome shotgun (WGS) entry which is preliminary data.</text>
</comment>
<dbReference type="InterPro" id="IPR051559">
    <property type="entry name" value="HIF_prolyl_hydroxylases"/>
</dbReference>
<dbReference type="PROSITE" id="PS51471">
    <property type="entry name" value="FE2OG_OXY"/>
    <property type="match status" value="1"/>
</dbReference>
<organism evidence="9 10">
    <name type="scientific">Tetraparma gracilis</name>
    <dbReference type="NCBI Taxonomy" id="2962635"/>
    <lineage>
        <taxon>Eukaryota</taxon>
        <taxon>Sar</taxon>
        <taxon>Stramenopiles</taxon>
        <taxon>Ochrophyta</taxon>
        <taxon>Bolidophyceae</taxon>
        <taxon>Parmales</taxon>
        <taxon>Triparmaceae</taxon>
        <taxon>Tetraparma</taxon>
    </lineage>
</organism>
<name>A0ABQ6MT95_9STRA</name>
<comment type="cofactor">
    <cofactor evidence="1">
        <name>L-ascorbate</name>
        <dbReference type="ChEBI" id="CHEBI:38290"/>
    </cofactor>
</comment>
<evidence type="ECO:0000256" key="3">
    <source>
        <dbReference type="ARBA" id="ARBA00022896"/>
    </source>
</evidence>
<dbReference type="SMART" id="SM00702">
    <property type="entry name" value="P4Hc"/>
    <property type="match status" value="1"/>
</dbReference>
<evidence type="ECO:0000256" key="6">
    <source>
        <dbReference type="ARBA" id="ARBA00023004"/>
    </source>
</evidence>
<dbReference type="PANTHER" id="PTHR12907:SF26">
    <property type="entry name" value="HIF PROLYL HYDROXYLASE, ISOFORM C"/>
    <property type="match status" value="1"/>
</dbReference>
<dbReference type="Proteomes" id="UP001165060">
    <property type="component" value="Unassembled WGS sequence"/>
</dbReference>
<keyword evidence="6" id="KW-0408">Iron</keyword>